<dbReference type="GO" id="GO:0008199">
    <property type="term" value="F:ferric iron binding"/>
    <property type="evidence" value="ECO:0007669"/>
    <property type="project" value="InterPro"/>
</dbReference>
<dbReference type="GO" id="GO:0006826">
    <property type="term" value="P:iron ion transport"/>
    <property type="evidence" value="ECO:0007669"/>
    <property type="project" value="InterPro"/>
</dbReference>
<dbReference type="InterPro" id="IPR009078">
    <property type="entry name" value="Ferritin-like_SF"/>
</dbReference>
<dbReference type="GO" id="GO:0005737">
    <property type="term" value="C:cytoplasm"/>
    <property type="evidence" value="ECO:0007669"/>
    <property type="project" value="UniProtKB-SubCell"/>
</dbReference>
<dbReference type="EC" id="1.16.3.2" evidence="8"/>
<dbReference type="Gene3D" id="1.20.1260.10">
    <property type="match status" value="1"/>
</dbReference>
<feature type="domain" description="Ferritin-like diiron" evidence="9">
    <location>
        <begin position="19"/>
        <end position="164"/>
    </location>
</feature>
<dbReference type="PROSITE" id="PS50905">
    <property type="entry name" value="FERRITIN_LIKE"/>
    <property type="match status" value="1"/>
</dbReference>
<evidence type="ECO:0000313" key="10">
    <source>
        <dbReference type="EMBL" id="SFD79191.1"/>
    </source>
</evidence>
<dbReference type="GO" id="GO:0042802">
    <property type="term" value="F:identical protein binding"/>
    <property type="evidence" value="ECO:0007669"/>
    <property type="project" value="UniProtKB-ARBA"/>
</dbReference>
<protein>
    <recommendedName>
        <fullName evidence="8">Ferritin</fullName>
        <ecNumber evidence="8">1.16.3.2</ecNumber>
    </recommendedName>
</protein>
<evidence type="ECO:0000259" key="9">
    <source>
        <dbReference type="PROSITE" id="PS50905"/>
    </source>
</evidence>
<feature type="binding site" evidence="7">
    <location>
        <position position="113"/>
    </location>
    <ligand>
        <name>Fe cation</name>
        <dbReference type="ChEBI" id="CHEBI:24875"/>
        <label>1</label>
    </ligand>
</feature>
<dbReference type="GO" id="GO:0006879">
    <property type="term" value="P:intracellular iron ion homeostasis"/>
    <property type="evidence" value="ECO:0007669"/>
    <property type="project" value="UniProtKB-KW"/>
</dbReference>
<comment type="similarity">
    <text evidence="1 8">Belongs to the ferritin family. Prokaryotic subfamily.</text>
</comment>
<dbReference type="GO" id="GO:0008198">
    <property type="term" value="F:ferrous iron binding"/>
    <property type="evidence" value="ECO:0007669"/>
    <property type="project" value="TreeGrafter"/>
</dbReference>
<keyword evidence="4" id="KW-0560">Oxidoreductase</keyword>
<dbReference type="PANTHER" id="PTHR11431:SF127">
    <property type="entry name" value="BACTERIAL NON-HEME FERRITIN"/>
    <property type="match status" value="1"/>
</dbReference>
<organism evidence="10 11">
    <name type="scientific">Spirosoma endophyticum</name>
    <dbReference type="NCBI Taxonomy" id="662367"/>
    <lineage>
        <taxon>Bacteria</taxon>
        <taxon>Pseudomonadati</taxon>
        <taxon>Bacteroidota</taxon>
        <taxon>Cytophagia</taxon>
        <taxon>Cytophagales</taxon>
        <taxon>Cytophagaceae</taxon>
        <taxon>Spirosoma</taxon>
    </lineage>
</organism>
<keyword evidence="5 7" id="KW-0408">Iron</keyword>
<sequence>MNFSPDTVNSMKDLARLRTSVKESVELALNQQIQMEMVSSSKYLAMAGWCDRNGFDHSAGFFYKQSEEERKHAMKFFHYLCDQGATAYSPEIPAIGQEFDSLRSVFEGALEQEISVTDSINRIISICRRENDYATEELLKWYVREQMEEEYIARRCLELIDQIPADQVYYLDKKLASVTYDGNVFE</sequence>
<feature type="binding site" evidence="7">
    <location>
        <position position="69"/>
    </location>
    <ligand>
        <name>Fe cation</name>
        <dbReference type="ChEBI" id="CHEBI:24875"/>
        <label>1</label>
    </ligand>
</feature>
<evidence type="ECO:0000313" key="11">
    <source>
        <dbReference type="Proteomes" id="UP000198598"/>
    </source>
</evidence>
<evidence type="ECO:0000256" key="1">
    <source>
        <dbReference type="ARBA" id="ARBA00006950"/>
    </source>
</evidence>
<evidence type="ECO:0000256" key="6">
    <source>
        <dbReference type="ARBA" id="ARBA00054546"/>
    </source>
</evidence>
<comment type="function">
    <text evidence="6">May alleviate iron toxicity in the presence of oxygen.</text>
</comment>
<dbReference type="InterPro" id="IPR009040">
    <property type="entry name" value="Ferritin-like_diiron"/>
</dbReference>
<dbReference type="SUPFAM" id="SSF47240">
    <property type="entry name" value="Ferritin-like"/>
    <property type="match status" value="1"/>
</dbReference>
<dbReference type="AlphaFoldDB" id="A0A1I1V819"/>
<keyword evidence="8" id="KW-0963">Cytoplasm</keyword>
<dbReference type="PANTHER" id="PTHR11431">
    <property type="entry name" value="FERRITIN"/>
    <property type="match status" value="1"/>
</dbReference>
<keyword evidence="11" id="KW-1185">Reference proteome</keyword>
<evidence type="ECO:0000256" key="7">
    <source>
        <dbReference type="PIRSR" id="PIRSR601519-1"/>
    </source>
</evidence>
<dbReference type="InterPro" id="IPR008331">
    <property type="entry name" value="Ferritin_DPS_dom"/>
</dbReference>
<evidence type="ECO:0000256" key="4">
    <source>
        <dbReference type="ARBA" id="ARBA00023002"/>
    </source>
</evidence>
<dbReference type="InterPro" id="IPR001519">
    <property type="entry name" value="Ferritin"/>
</dbReference>
<proteinExistence type="inferred from homology"/>
<keyword evidence="2 8" id="KW-0409">Iron storage</keyword>
<dbReference type="InterPro" id="IPR041719">
    <property type="entry name" value="Ferritin_prok"/>
</dbReference>
<feature type="binding site" evidence="7">
    <location>
        <position position="36"/>
    </location>
    <ligand>
        <name>Fe cation</name>
        <dbReference type="ChEBI" id="CHEBI:24875"/>
        <label>1</label>
    </ligand>
</feature>
<name>A0A1I1V819_9BACT</name>
<evidence type="ECO:0000256" key="5">
    <source>
        <dbReference type="ARBA" id="ARBA00023004"/>
    </source>
</evidence>
<dbReference type="STRING" id="662367.SAMN05216167_10780"/>
<evidence type="ECO:0000256" key="3">
    <source>
        <dbReference type="ARBA" id="ARBA00022723"/>
    </source>
</evidence>
<dbReference type="CDD" id="cd01055">
    <property type="entry name" value="Nonheme_Ferritin"/>
    <property type="match status" value="1"/>
</dbReference>
<comment type="catalytic activity">
    <reaction evidence="8">
        <text>4 Fe(2+) + O2 + 6 H2O = 4 iron(III) oxide-hydroxide + 12 H(+)</text>
        <dbReference type="Rhea" id="RHEA:11972"/>
        <dbReference type="ChEBI" id="CHEBI:15377"/>
        <dbReference type="ChEBI" id="CHEBI:15378"/>
        <dbReference type="ChEBI" id="CHEBI:15379"/>
        <dbReference type="ChEBI" id="CHEBI:29033"/>
        <dbReference type="ChEBI" id="CHEBI:78619"/>
        <dbReference type="EC" id="1.16.3.2"/>
    </reaction>
</comment>
<dbReference type="Proteomes" id="UP000198598">
    <property type="component" value="Unassembled WGS sequence"/>
</dbReference>
<dbReference type="EMBL" id="FOLQ01000007">
    <property type="protein sequence ID" value="SFD79191.1"/>
    <property type="molecule type" value="Genomic_DNA"/>
</dbReference>
<dbReference type="Pfam" id="PF00210">
    <property type="entry name" value="Ferritin"/>
    <property type="match status" value="1"/>
</dbReference>
<reference evidence="10 11" key="1">
    <citation type="submission" date="2016-10" db="EMBL/GenBank/DDBJ databases">
        <authorList>
            <person name="de Groot N.N."/>
        </authorList>
    </citation>
    <scope>NUCLEOTIDE SEQUENCE [LARGE SCALE GENOMIC DNA]</scope>
    <source>
        <strain evidence="10 11">DSM 26130</strain>
    </source>
</reference>
<feature type="binding site" evidence="7">
    <location>
        <position position="72"/>
    </location>
    <ligand>
        <name>Fe cation</name>
        <dbReference type="ChEBI" id="CHEBI:24875"/>
        <label>1</label>
    </ligand>
</feature>
<comment type="function">
    <text evidence="8">Iron-storage protein.</text>
</comment>
<feature type="binding site" evidence="7">
    <location>
        <position position="146"/>
    </location>
    <ligand>
        <name>Fe cation</name>
        <dbReference type="ChEBI" id="CHEBI:24875"/>
        <label>1</label>
    </ligand>
</feature>
<gene>
    <name evidence="10" type="ORF">SAMN05216167_10780</name>
</gene>
<dbReference type="InterPro" id="IPR012347">
    <property type="entry name" value="Ferritin-like"/>
</dbReference>
<accession>A0A1I1V819</accession>
<dbReference type="FunFam" id="1.20.1260.10:FF:000001">
    <property type="entry name" value="Non-heme ferritin"/>
    <property type="match status" value="1"/>
</dbReference>
<keyword evidence="3 7" id="KW-0479">Metal-binding</keyword>
<comment type="subcellular location">
    <subcellularLocation>
        <location evidence="8">Cytoplasm</location>
    </subcellularLocation>
</comment>
<evidence type="ECO:0000256" key="2">
    <source>
        <dbReference type="ARBA" id="ARBA00022434"/>
    </source>
</evidence>
<evidence type="ECO:0000256" key="8">
    <source>
        <dbReference type="RuleBase" id="RU361145"/>
    </source>
</evidence>
<dbReference type="GO" id="GO:0016491">
    <property type="term" value="F:oxidoreductase activity"/>
    <property type="evidence" value="ECO:0007669"/>
    <property type="project" value="UniProtKB-KW"/>
</dbReference>